<comment type="subcellular location">
    <subcellularLocation>
        <location evidence="1">Mitochondrion membrane</location>
        <topology evidence="1">Multi-pass membrane protein</topology>
    </subcellularLocation>
</comment>
<dbReference type="SUPFAM" id="SSF103506">
    <property type="entry name" value="Mitochondrial carrier"/>
    <property type="match status" value="1"/>
</dbReference>
<gene>
    <name evidence="12" type="ORF">UBRO2_00696</name>
    <name evidence="11" type="ORF">UBRO_03839</name>
</gene>
<evidence type="ECO:0000256" key="10">
    <source>
        <dbReference type="SAM" id="MobiDB-lite"/>
    </source>
</evidence>
<dbReference type="OrthoDB" id="270584at2759"/>
<feature type="repeat" description="Solcar" evidence="8">
    <location>
        <begin position="367"/>
        <end position="460"/>
    </location>
</feature>
<evidence type="ECO:0000256" key="9">
    <source>
        <dbReference type="RuleBase" id="RU000488"/>
    </source>
</evidence>
<dbReference type="PANTHER" id="PTHR24089">
    <property type="entry name" value="SOLUTE CARRIER FAMILY 25"/>
    <property type="match status" value="1"/>
</dbReference>
<reference evidence="11" key="1">
    <citation type="submission" date="2016-04" db="EMBL/GenBank/DDBJ databases">
        <authorList>
            <person name="Evans L.H."/>
            <person name="Alamgir A."/>
            <person name="Owens N."/>
            <person name="Weber N.D."/>
            <person name="Virtaneva K."/>
            <person name="Barbian K."/>
            <person name="Babar A."/>
            <person name="Rosenke K."/>
        </authorList>
    </citation>
    <scope>NUCLEOTIDE SEQUENCE</scope>
    <source>
        <strain evidence="11">UB2112</strain>
    </source>
</reference>
<evidence type="ECO:0000313" key="14">
    <source>
        <dbReference type="Proteomes" id="UP000658997"/>
    </source>
</evidence>
<dbReference type="EMBL" id="ULHB01000007">
    <property type="protein sequence ID" value="SYW75462.1"/>
    <property type="molecule type" value="Genomic_DNA"/>
</dbReference>
<evidence type="ECO:0000256" key="1">
    <source>
        <dbReference type="ARBA" id="ARBA00004225"/>
    </source>
</evidence>
<keyword evidence="4" id="KW-0677">Repeat</keyword>
<dbReference type="GO" id="GO:0055085">
    <property type="term" value="P:transmembrane transport"/>
    <property type="evidence" value="ECO:0007669"/>
    <property type="project" value="InterPro"/>
</dbReference>
<proteinExistence type="inferred from homology"/>
<evidence type="ECO:0000256" key="8">
    <source>
        <dbReference type="PROSITE-ProRule" id="PRU00282"/>
    </source>
</evidence>
<accession>A0A1K0GHF7</accession>
<dbReference type="Proteomes" id="UP000658997">
    <property type="component" value="Unassembled WGS sequence"/>
</dbReference>
<feature type="region of interest" description="Disordered" evidence="10">
    <location>
        <begin position="160"/>
        <end position="179"/>
    </location>
</feature>
<dbReference type="InterPro" id="IPR023395">
    <property type="entry name" value="MCP_dom_sf"/>
</dbReference>
<reference evidence="13" key="2">
    <citation type="submission" date="2016-04" db="EMBL/GenBank/DDBJ databases">
        <authorList>
            <person name="Guldener U."/>
            <person name="Guldener U."/>
        </authorList>
    </citation>
    <scope>NUCLEOTIDE SEQUENCE [LARGE SCALE GENOMIC DNA]</scope>
    <source>
        <strain evidence="13">UB2112</strain>
    </source>
</reference>
<evidence type="ECO:0000256" key="5">
    <source>
        <dbReference type="ARBA" id="ARBA00022989"/>
    </source>
</evidence>
<feature type="repeat" description="Solcar" evidence="8">
    <location>
        <begin position="242"/>
        <end position="358"/>
    </location>
</feature>
<sequence>MSAAVDSNGPLAALTRSSQASTSASTLESFLDSAASLVNLASSTFASPLPSDRLPILRSSSRTMRASAPADSLTPTEIARAKALEQLGRASETTQTSVGSGCTLTSNDTDDDCDDSHHTQSHGTNHAFLITYFVAGGAAGATSRTVVSPLERLKIIMQVQPQTSSTTSSTSSGPAKTNKAASKRAYNGVWTGLVKMWKEEGFAGFMRGNGINCLRIAPYSAVQFTTYEMCKTYLRNEETGELDVIRKLTAGAVAGVASVVSTYPLDLVRSRISIASANMYNEARSEATQGVKKASQEVLREQIAARQKAVPGIWQMTSKVYREEGGLRGLYRGCVPTSIGVAPYVALNFYFYEAARKRITPLDGSEPSPLMKLACGALAGSISQTLTYPLDVLRRRMQVAGMKDSQEKLGYKDKNAINAIQNIIKAEGVTGLYRGLLPNLLKVAPSIGTSFVTYEAVKGFLEVHMDDLHLTSGHKETSKAH</sequence>
<protein>
    <submittedName>
        <fullName evidence="11">Related to mitochondrial carrier protein</fullName>
    </submittedName>
</protein>
<evidence type="ECO:0000313" key="13">
    <source>
        <dbReference type="Proteomes" id="UP000179920"/>
    </source>
</evidence>
<reference evidence="12" key="3">
    <citation type="submission" date="2018-08" db="EMBL/GenBank/DDBJ databases">
        <authorList>
            <person name="Guldener U."/>
        </authorList>
    </citation>
    <scope>NUCLEOTIDE SEQUENCE</scope>
    <source>
        <strain evidence="12">UB2</strain>
    </source>
</reference>
<dbReference type="GO" id="GO:0031966">
    <property type="term" value="C:mitochondrial membrane"/>
    <property type="evidence" value="ECO:0007669"/>
    <property type="project" value="UniProtKB-SubCell"/>
</dbReference>
<keyword evidence="14" id="KW-1185">Reference proteome</keyword>
<dbReference type="InterPro" id="IPR018108">
    <property type="entry name" value="MCP_transmembrane"/>
</dbReference>
<dbReference type="PROSITE" id="PS50920">
    <property type="entry name" value="SOLCAR"/>
    <property type="match status" value="3"/>
</dbReference>
<organism evidence="11 13">
    <name type="scientific">Ustilago bromivora</name>
    <dbReference type="NCBI Taxonomy" id="307758"/>
    <lineage>
        <taxon>Eukaryota</taxon>
        <taxon>Fungi</taxon>
        <taxon>Dikarya</taxon>
        <taxon>Basidiomycota</taxon>
        <taxon>Ustilaginomycotina</taxon>
        <taxon>Ustilaginomycetes</taxon>
        <taxon>Ustilaginales</taxon>
        <taxon>Ustilaginaceae</taxon>
        <taxon>Ustilago</taxon>
    </lineage>
</organism>
<evidence type="ECO:0000256" key="2">
    <source>
        <dbReference type="ARBA" id="ARBA00022448"/>
    </source>
</evidence>
<keyword evidence="2 9" id="KW-0813">Transport</keyword>
<evidence type="ECO:0000256" key="4">
    <source>
        <dbReference type="ARBA" id="ARBA00022737"/>
    </source>
</evidence>
<evidence type="ECO:0000256" key="6">
    <source>
        <dbReference type="ARBA" id="ARBA00023128"/>
    </source>
</evidence>
<comment type="similarity">
    <text evidence="9">Belongs to the mitochondrial carrier (TC 2.A.29) family.</text>
</comment>
<dbReference type="InterPro" id="IPR002067">
    <property type="entry name" value="MCP"/>
</dbReference>
<feature type="repeat" description="Solcar" evidence="8">
    <location>
        <begin position="127"/>
        <end position="233"/>
    </location>
</feature>
<keyword evidence="5" id="KW-1133">Transmembrane helix</keyword>
<evidence type="ECO:0000313" key="12">
    <source>
        <dbReference type="EMBL" id="SYW75462.1"/>
    </source>
</evidence>
<keyword evidence="7 8" id="KW-0472">Membrane</keyword>
<dbReference type="Proteomes" id="UP000179920">
    <property type="component" value="Chromosome I"/>
</dbReference>
<feature type="compositionally biased region" description="Low complexity" evidence="10">
    <location>
        <begin position="163"/>
        <end position="172"/>
    </location>
</feature>
<dbReference type="Gene3D" id="1.50.40.10">
    <property type="entry name" value="Mitochondrial carrier domain"/>
    <property type="match status" value="1"/>
</dbReference>
<evidence type="ECO:0000256" key="7">
    <source>
        <dbReference type="ARBA" id="ARBA00023136"/>
    </source>
</evidence>
<evidence type="ECO:0000256" key="3">
    <source>
        <dbReference type="ARBA" id="ARBA00022692"/>
    </source>
</evidence>
<dbReference type="EMBL" id="LT558117">
    <property type="protein sequence ID" value="SAM62052.1"/>
    <property type="molecule type" value="Genomic_DNA"/>
</dbReference>
<name>A0A1K0GHF7_9BASI</name>
<keyword evidence="6" id="KW-0496">Mitochondrion</keyword>
<dbReference type="AlphaFoldDB" id="A0A1K0GHF7"/>
<dbReference type="Pfam" id="PF00153">
    <property type="entry name" value="Mito_carr"/>
    <property type="match status" value="3"/>
</dbReference>
<keyword evidence="3 8" id="KW-0812">Transmembrane</keyword>
<dbReference type="PRINTS" id="PR00926">
    <property type="entry name" value="MITOCARRIER"/>
</dbReference>
<evidence type="ECO:0000313" key="11">
    <source>
        <dbReference type="EMBL" id="SAM62052.1"/>
    </source>
</evidence>